<sequence length="202" mass="22344">MKLPVIELKINELEDSYVSAISIVNSPATESDFLSFSQVQNFAVNDEKFELLGYAMQADKPIFRTSPSGNYYAVFSKDTIRKIAQVFAQKGLFNQTNIEHSAIPADSFVFQSYLVDVDKGINAPKGLPNLDGGWIVGVKVCNPEIWQEIKKGNIKGFSVEGVFGLFPTNQLSDGKSDIEDLDLQKAIKEFNAALEKVNKIKG</sequence>
<evidence type="ECO:0000259" key="1">
    <source>
        <dbReference type="Pfam" id="PF14550"/>
    </source>
</evidence>
<dbReference type="KEGG" id="mgk:FSB76_23490"/>
<evidence type="ECO:0000313" key="3">
    <source>
        <dbReference type="Proteomes" id="UP000321362"/>
    </source>
</evidence>
<proteinExistence type="predicted"/>
<dbReference type="AlphaFoldDB" id="A0A5B8W943"/>
<protein>
    <recommendedName>
        <fullName evidence="1">Phage-like element PBSX protein XkdF domain-containing protein</fullName>
    </recommendedName>
</protein>
<dbReference type="OrthoDB" id="1445418at2"/>
<dbReference type="RefSeq" id="WP_147057723.1">
    <property type="nucleotide sequence ID" value="NZ_CP042437.1"/>
</dbReference>
<accession>A0A5B8W943</accession>
<name>A0A5B8W943_9SPHI</name>
<organism evidence="2 3">
    <name type="scientific">Mucilaginibacter ginsenosidivorax</name>
    <dbReference type="NCBI Taxonomy" id="862126"/>
    <lineage>
        <taxon>Bacteria</taxon>
        <taxon>Pseudomonadati</taxon>
        <taxon>Bacteroidota</taxon>
        <taxon>Sphingobacteriia</taxon>
        <taxon>Sphingobacteriales</taxon>
        <taxon>Sphingobacteriaceae</taxon>
        <taxon>Mucilaginibacter</taxon>
    </lineage>
</organism>
<evidence type="ECO:0000313" key="2">
    <source>
        <dbReference type="EMBL" id="QEC78768.1"/>
    </source>
</evidence>
<gene>
    <name evidence="2" type="ORF">FSB76_23490</name>
</gene>
<reference evidence="2 3" key="1">
    <citation type="journal article" date="2013" name="J. Microbiol.">
        <title>Mucilaginibacter ginsenosidivorax sp. nov., with ginsenoside converting activity isolated from sediment.</title>
        <authorList>
            <person name="Kim J.K."/>
            <person name="Choi T.E."/>
            <person name="Liu Q.M."/>
            <person name="Park H.Y."/>
            <person name="Yi T.H."/>
            <person name="Yoon M.H."/>
            <person name="Kim S.C."/>
            <person name="Im W.T."/>
        </authorList>
    </citation>
    <scope>NUCLEOTIDE SEQUENCE [LARGE SCALE GENOMIC DNA]</scope>
    <source>
        <strain evidence="2 3">KHI28</strain>
    </source>
</reference>
<feature type="domain" description="Phage-like element PBSX protein XkdF" evidence="1">
    <location>
        <begin position="74"/>
        <end position="162"/>
    </location>
</feature>
<dbReference type="Proteomes" id="UP000321362">
    <property type="component" value="Chromosome"/>
</dbReference>
<keyword evidence="3" id="KW-1185">Reference proteome</keyword>
<dbReference type="EMBL" id="CP042437">
    <property type="protein sequence ID" value="QEC78768.1"/>
    <property type="molecule type" value="Genomic_DNA"/>
</dbReference>
<dbReference type="Pfam" id="PF14550">
    <property type="entry name" value="Peptidase_S78_2"/>
    <property type="match status" value="1"/>
</dbReference>
<dbReference type="InterPro" id="IPR027924">
    <property type="entry name" value="XkdF"/>
</dbReference>